<dbReference type="Pfam" id="PF00560">
    <property type="entry name" value="LRR_1"/>
    <property type="match status" value="2"/>
</dbReference>
<accession>A0AAV0ZZY2</accession>
<proteinExistence type="predicted"/>
<dbReference type="AlphaFoldDB" id="A0AAV0ZZY2"/>
<dbReference type="SUPFAM" id="SSF52058">
    <property type="entry name" value="L domain-like"/>
    <property type="match status" value="1"/>
</dbReference>
<dbReference type="InterPro" id="IPR032675">
    <property type="entry name" value="LRR_dom_sf"/>
</dbReference>
<gene>
    <name evidence="1" type="ORF">VFH_III070920</name>
</gene>
<sequence length="118" mass="13590">MKEVYLSGNSLSSKIPEIWKKLGGVEKIRFSKMGLVGEIQPSMGFYLKNLTFLGLYNNNLEGLVPEEFGFLLKSANEINLEKWRGRSEGEVEERSKVMEMAEVRRRRCAQMRLNGSWV</sequence>
<evidence type="ECO:0000313" key="2">
    <source>
        <dbReference type="Proteomes" id="UP001157006"/>
    </source>
</evidence>
<protein>
    <submittedName>
        <fullName evidence="1">Uncharacterized protein</fullName>
    </submittedName>
</protein>
<name>A0AAV0ZZY2_VICFA</name>
<dbReference type="PANTHER" id="PTHR48054">
    <property type="entry name" value="RECEPTOR KINASE-LIKE PROTEIN XA21"/>
    <property type="match status" value="1"/>
</dbReference>
<organism evidence="1 2">
    <name type="scientific">Vicia faba</name>
    <name type="common">Broad bean</name>
    <name type="synonym">Faba vulgaris</name>
    <dbReference type="NCBI Taxonomy" id="3906"/>
    <lineage>
        <taxon>Eukaryota</taxon>
        <taxon>Viridiplantae</taxon>
        <taxon>Streptophyta</taxon>
        <taxon>Embryophyta</taxon>
        <taxon>Tracheophyta</taxon>
        <taxon>Spermatophyta</taxon>
        <taxon>Magnoliopsida</taxon>
        <taxon>eudicotyledons</taxon>
        <taxon>Gunneridae</taxon>
        <taxon>Pentapetalae</taxon>
        <taxon>rosids</taxon>
        <taxon>fabids</taxon>
        <taxon>Fabales</taxon>
        <taxon>Fabaceae</taxon>
        <taxon>Papilionoideae</taxon>
        <taxon>50 kb inversion clade</taxon>
        <taxon>NPAAA clade</taxon>
        <taxon>Hologalegina</taxon>
        <taxon>IRL clade</taxon>
        <taxon>Fabeae</taxon>
        <taxon>Vicia</taxon>
    </lineage>
</organism>
<reference evidence="1 2" key="1">
    <citation type="submission" date="2023-01" db="EMBL/GenBank/DDBJ databases">
        <authorList>
            <person name="Kreplak J."/>
        </authorList>
    </citation>
    <scope>NUCLEOTIDE SEQUENCE [LARGE SCALE GENOMIC DNA]</scope>
</reference>
<evidence type="ECO:0000313" key="1">
    <source>
        <dbReference type="EMBL" id="CAI8603098.1"/>
    </source>
</evidence>
<dbReference type="EMBL" id="OX451738">
    <property type="protein sequence ID" value="CAI8603098.1"/>
    <property type="molecule type" value="Genomic_DNA"/>
</dbReference>
<dbReference type="Gene3D" id="3.80.10.10">
    <property type="entry name" value="Ribonuclease Inhibitor"/>
    <property type="match status" value="1"/>
</dbReference>
<keyword evidence="2" id="KW-1185">Reference proteome</keyword>
<dbReference type="InterPro" id="IPR001611">
    <property type="entry name" value="Leu-rich_rpt"/>
</dbReference>
<dbReference type="InterPro" id="IPR052592">
    <property type="entry name" value="LRR-RLK"/>
</dbReference>
<dbReference type="Proteomes" id="UP001157006">
    <property type="component" value="Chromosome 3"/>
</dbReference>
<dbReference type="PANTHER" id="PTHR48054:SF94">
    <property type="entry name" value="LEUCINE-RICH REPEAT RECEPTOR-LIKE PROTEIN FASCIATED EAR2"/>
    <property type="match status" value="1"/>
</dbReference>